<keyword evidence="3" id="KW-1185">Reference proteome</keyword>
<organism evidence="2 3">
    <name type="scientific">Elysia marginata</name>
    <dbReference type="NCBI Taxonomy" id="1093978"/>
    <lineage>
        <taxon>Eukaryota</taxon>
        <taxon>Metazoa</taxon>
        <taxon>Spiralia</taxon>
        <taxon>Lophotrochozoa</taxon>
        <taxon>Mollusca</taxon>
        <taxon>Gastropoda</taxon>
        <taxon>Heterobranchia</taxon>
        <taxon>Euthyneura</taxon>
        <taxon>Panpulmonata</taxon>
        <taxon>Sacoglossa</taxon>
        <taxon>Placobranchoidea</taxon>
        <taxon>Plakobranchidae</taxon>
        <taxon>Elysia</taxon>
    </lineage>
</organism>
<protein>
    <submittedName>
        <fullName evidence="2">Pol polyprotein</fullName>
    </submittedName>
</protein>
<dbReference type="Gene3D" id="1.10.340.70">
    <property type="match status" value="1"/>
</dbReference>
<dbReference type="Pfam" id="PF00665">
    <property type="entry name" value="rve"/>
    <property type="match status" value="1"/>
</dbReference>
<dbReference type="InterPro" id="IPR050951">
    <property type="entry name" value="Retrovirus_Pol_polyprotein"/>
</dbReference>
<proteinExistence type="predicted"/>
<feature type="domain" description="Integrase catalytic" evidence="1">
    <location>
        <begin position="110"/>
        <end position="188"/>
    </location>
</feature>
<dbReference type="PANTHER" id="PTHR37984">
    <property type="entry name" value="PROTEIN CBG26694"/>
    <property type="match status" value="1"/>
</dbReference>
<accession>A0AAV4HUW6</accession>
<dbReference type="InterPro" id="IPR041588">
    <property type="entry name" value="Integrase_H2C2"/>
</dbReference>
<dbReference type="AlphaFoldDB" id="A0AAV4HUW6"/>
<dbReference type="GO" id="GO:0003676">
    <property type="term" value="F:nucleic acid binding"/>
    <property type="evidence" value="ECO:0007669"/>
    <property type="project" value="InterPro"/>
</dbReference>
<dbReference type="InterPro" id="IPR012337">
    <property type="entry name" value="RNaseH-like_sf"/>
</dbReference>
<comment type="caution">
    <text evidence="2">The sequence shown here is derived from an EMBL/GenBank/DDBJ whole genome shotgun (WGS) entry which is preliminary data.</text>
</comment>
<dbReference type="Gene3D" id="3.30.420.10">
    <property type="entry name" value="Ribonuclease H-like superfamily/Ribonuclease H"/>
    <property type="match status" value="1"/>
</dbReference>
<evidence type="ECO:0000313" key="3">
    <source>
        <dbReference type="Proteomes" id="UP000762676"/>
    </source>
</evidence>
<dbReference type="InterPro" id="IPR001584">
    <property type="entry name" value="Integrase_cat-core"/>
</dbReference>
<dbReference type="EMBL" id="BMAT01005871">
    <property type="protein sequence ID" value="GFS01193.1"/>
    <property type="molecule type" value="Genomic_DNA"/>
</dbReference>
<sequence>MRSYVRHGWPDKQTLRPELKSFFDMRDSIVLDEGLLLKGERVVVPSALRKEMKEILHNAHLGHDSMMRRARNTVFWPGINNELRQMAASCDACQRSKPKNQKEPLHQHDEGKTPWEKVGLDFCEFGDRQYLIVVDYFSNFIEVEHMTSTTTTHTISKLKQLFARYRIPKTIVSDNGTQFTARKIPAIY</sequence>
<dbReference type="PANTHER" id="PTHR37984:SF5">
    <property type="entry name" value="PROTEIN NYNRIN-LIKE"/>
    <property type="match status" value="1"/>
</dbReference>
<dbReference type="FunFam" id="1.10.340.70:FF:000003">
    <property type="entry name" value="Protein CBG25708"/>
    <property type="match status" value="1"/>
</dbReference>
<evidence type="ECO:0000259" key="1">
    <source>
        <dbReference type="PROSITE" id="PS50994"/>
    </source>
</evidence>
<dbReference type="SUPFAM" id="SSF53098">
    <property type="entry name" value="Ribonuclease H-like"/>
    <property type="match status" value="1"/>
</dbReference>
<evidence type="ECO:0000313" key="2">
    <source>
        <dbReference type="EMBL" id="GFS01193.1"/>
    </source>
</evidence>
<dbReference type="Pfam" id="PF17921">
    <property type="entry name" value="Integrase_H2C2"/>
    <property type="match status" value="1"/>
</dbReference>
<dbReference type="GO" id="GO:0015074">
    <property type="term" value="P:DNA integration"/>
    <property type="evidence" value="ECO:0007669"/>
    <property type="project" value="InterPro"/>
</dbReference>
<reference evidence="2 3" key="1">
    <citation type="journal article" date="2021" name="Elife">
        <title>Chloroplast acquisition without the gene transfer in kleptoplastic sea slugs, Plakobranchus ocellatus.</title>
        <authorList>
            <person name="Maeda T."/>
            <person name="Takahashi S."/>
            <person name="Yoshida T."/>
            <person name="Shimamura S."/>
            <person name="Takaki Y."/>
            <person name="Nagai Y."/>
            <person name="Toyoda A."/>
            <person name="Suzuki Y."/>
            <person name="Arimoto A."/>
            <person name="Ishii H."/>
            <person name="Satoh N."/>
            <person name="Nishiyama T."/>
            <person name="Hasebe M."/>
            <person name="Maruyama T."/>
            <person name="Minagawa J."/>
            <person name="Obokata J."/>
            <person name="Shigenobu S."/>
        </authorList>
    </citation>
    <scope>NUCLEOTIDE SEQUENCE [LARGE SCALE GENOMIC DNA]</scope>
</reference>
<name>A0AAV4HUW6_9GAST</name>
<dbReference type="Proteomes" id="UP000762676">
    <property type="component" value="Unassembled WGS sequence"/>
</dbReference>
<dbReference type="PROSITE" id="PS50994">
    <property type="entry name" value="INTEGRASE"/>
    <property type="match status" value="1"/>
</dbReference>
<gene>
    <name evidence="2" type="ORF">ElyMa_002833000</name>
</gene>
<dbReference type="InterPro" id="IPR036397">
    <property type="entry name" value="RNaseH_sf"/>
</dbReference>